<dbReference type="PROSITE" id="PS51257">
    <property type="entry name" value="PROKAR_LIPOPROTEIN"/>
    <property type="match status" value="1"/>
</dbReference>
<proteinExistence type="predicted"/>
<dbReference type="InterPro" id="IPR021255">
    <property type="entry name" value="DUF2807"/>
</dbReference>
<dbReference type="Gene3D" id="2.160.20.120">
    <property type="match status" value="1"/>
</dbReference>
<dbReference type="Proteomes" id="UP000199452">
    <property type="component" value="Unassembled WGS sequence"/>
</dbReference>
<organism evidence="2 3">
    <name type="scientific">Williamwhitmania taraxaci</name>
    <dbReference type="NCBI Taxonomy" id="1640674"/>
    <lineage>
        <taxon>Bacteria</taxon>
        <taxon>Pseudomonadati</taxon>
        <taxon>Bacteroidota</taxon>
        <taxon>Bacteroidia</taxon>
        <taxon>Bacteroidales</taxon>
        <taxon>Williamwhitmaniaceae</taxon>
        <taxon>Williamwhitmania</taxon>
    </lineage>
</organism>
<sequence length="247" mass="27194">MRKGVYYISSIIALLLLSSCEIGFDFLNPAGPMKEVERPIIGRVSKIVINHDVKVTVHVTEGRQYATVKAGENIISEVTTTMVDSTLTIRNESGKAWSTSFKNRKEVSLYLNNTVTAISYFGIQDVTVMDTIRANQFTYYCDESGGRVSIPLIANRCNIEQHSGVSDLIIVGRCNDVDVYYKGTGWIYLQDFKNSNMVVTNNGTGDILVNASNNLTATIKSIGNIVYMGFPSITLVKDGKGNLRPAN</sequence>
<reference evidence="2 3" key="1">
    <citation type="submission" date="2016-09" db="EMBL/GenBank/DDBJ databases">
        <authorList>
            <person name="Capua I."/>
            <person name="De Benedictis P."/>
            <person name="Joannis T."/>
            <person name="Lombin L.H."/>
            <person name="Cattoli G."/>
        </authorList>
    </citation>
    <scope>NUCLEOTIDE SEQUENCE [LARGE SCALE GENOMIC DNA]</scope>
    <source>
        <strain evidence="2 3">A7P-90m</strain>
    </source>
</reference>
<feature type="domain" description="Putative auto-transporter adhesin head GIN" evidence="1">
    <location>
        <begin position="46"/>
        <end position="231"/>
    </location>
</feature>
<protein>
    <submittedName>
        <fullName evidence="2">Putative auto-transporter adhesin, head GIN domain</fullName>
    </submittedName>
</protein>
<name>A0A1G6HUD6_9BACT</name>
<accession>A0A1G6HUD6</accession>
<gene>
    <name evidence="2" type="ORF">SAMN05216323_101315</name>
</gene>
<dbReference type="OrthoDB" id="942536at2"/>
<dbReference type="EMBL" id="FMYP01000013">
    <property type="protein sequence ID" value="SDB97455.1"/>
    <property type="molecule type" value="Genomic_DNA"/>
</dbReference>
<evidence type="ECO:0000313" key="2">
    <source>
        <dbReference type="EMBL" id="SDB97455.1"/>
    </source>
</evidence>
<dbReference type="STRING" id="1640674.SAMN05216323_101315"/>
<keyword evidence="3" id="KW-1185">Reference proteome</keyword>
<evidence type="ECO:0000259" key="1">
    <source>
        <dbReference type="Pfam" id="PF10988"/>
    </source>
</evidence>
<dbReference type="Pfam" id="PF10988">
    <property type="entry name" value="DUF2807"/>
    <property type="match status" value="1"/>
</dbReference>
<dbReference type="AlphaFoldDB" id="A0A1G6HUD6"/>
<evidence type="ECO:0000313" key="3">
    <source>
        <dbReference type="Proteomes" id="UP000199452"/>
    </source>
</evidence>